<protein>
    <recommendedName>
        <fullName evidence="2">Copper amine oxidase-like N-terminal domain-containing protein</fullName>
    </recommendedName>
</protein>
<gene>
    <name evidence="3" type="ORF">EDM21_09190</name>
</gene>
<organism evidence="3 4">
    <name type="scientific">Paenibacillus lutrae</name>
    <dbReference type="NCBI Taxonomy" id="2078573"/>
    <lineage>
        <taxon>Bacteria</taxon>
        <taxon>Bacillati</taxon>
        <taxon>Bacillota</taxon>
        <taxon>Bacilli</taxon>
        <taxon>Bacillales</taxon>
        <taxon>Paenibacillaceae</taxon>
        <taxon>Paenibacillus</taxon>
    </lineage>
</organism>
<accession>A0A7X3FH81</accession>
<evidence type="ECO:0000313" key="4">
    <source>
        <dbReference type="Proteomes" id="UP000490800"/>
    </source>
</evidence>
<reference evidence="3 4" key="1">
    <citation type="journal article" date="2019" name="Microorganisms">
        <title>Paenibacillus lutrae sp. nov., A Chitinolytic Species Isolated from A River Otter in Castril Natural Park, Granada, Spain.</title>
        <authorList>
            <person name="Rodriguez M."/>
            <person name="Reina J.C."/>
            <person name="Bejar V."/>
            <person name="Llamas I."/>
        </authorList>
    </citation>
    <scope>NUCLEOTIDE SEQUENCE [LARGE SCALE GENOMIC DNA]</scope>
    <source>
        <strain evidence="3 4">N10</strain>
    </source>
</reference>
<dbReference type="OrthoDB" id="1864213at2"/>
<name>A0A7X3FH81_9BACL</name>
<dbReference type="Proteomes" id="UP000490800">
    <property type="component" value="Unassembled WGS sequence"/>
</dbReference>
<dbReference type="RefSeq" id="WP_157334799.1">
    <property type="nucleotide sequence ID" value="NZ_RHLK01000003.1"/>
</dbReference>
<dbReference type="AlphaFoldDB" id="A0A7X3FH81"/>
<feature type="domain" description="Copper amine oxidase-like N-terminal" evidence="2">
    <location>
        <begin position="189"/>
        <end position="310"/>
    </location>
</feature>
<dbReference type="InterPro" id="IPR012854">
    <property type="entry name" value="Cu_amine_oxidase-like_N"/>
</dbReference>
<proteinExistence type="predicted"/>
<evidence type="ECO:0000313" key="3">
    <source>
        <dbReference type="EMBL" id="MVO99704.1"/>
    </source>
</evidence>
<feature type="chain" id="PRO_5038647133" description="Copper amine oxidase-like N-terminal domain-containing protein" evidence="1">
    <location>
        <begin position="23"/>
        <end position="320"/>
    </location>
</feature>
<keyword evidence="4" id="KW-1185">Reference proteome</keyword>
<sequence length="320" mass="35717">MRRKFKKVSVMLIFALVISVFASINAFAEEFKGESFDLVDENSGYKIIVPNFVEMKQVKLESEEDVFEGNVVVMEKPEKNSDGTYTIFKVITTDKSAKTLDSYPGDVLWGQMDNVNGDFSDDGSFMYNLKAELTTEAAYRFDFFVQNENGDSIFSVNELNFMFVDKAGASETVKEDAALAAPTASKVLVNGKETAFQAYNINDNNYFKLRDLAMVVNGTDKNFEVSWDDAKNAINLESGKAYTTAGGELALSDNPVSKEAKPTNSKMYLDGQEIEIVAYNIDGNNYLKLRDIAKAFNIGITWDSETNTIGIDTKIDYKEE</sequence>
<feature type="signal peptide" evidence="1">
    <location>
        <begin position="1"/>
        <end position="22"/>
    </location>
</feature>
<dbReference type="EMBL" id="RHLK01000003">
    <property type="protein sequence ID" value="MVO99704.1"/>
    <property type="molecule type" value="Genomic_DNA"/>
</dbReference>
<evidence type="ECO:0000256" key="1">
    <source>
        <dbReference type="SAM" id="SignalP"/>
    </source>
</evidence>
<evidence type="ECO:0000259" key="2">
    <source>
        <dbReference type="Pfam" id="PF07833"/>
    </source>
</evidence>
<keyword evidence="1" id="KW-0732">Signal</keyword>
<comment type="caution">
    <text evidence="3">The sequence shown here is derived from an EMBL/GenBank/DDBJ whole genome shotgun (WGS) entry which is preliminary data.</text>
</comment>
<dbReference type="Pfam" id="PF07833">
    <property type="entry name" value="Cu_amine_oxidN1"/>
    <property type="match status" value="1"/>
</dbReference>